<feature type="domain" description="Cytidyltransferase-like" evidence="2">
    <location>
        <begin position="146"/>
        <end position="254"/>
    </location>
</feature>
<dbReference type="InterPro" id="IPR004821">
    <property type="entry name" value="Cyt_trans-like"/>
</dbReference>
<dbReference type="SUPFAM" id="SSF52374">
    <property type="entry name" value="Nucleotidylyl transferase"/>
    <property type="match status" value="1"/>
</dbReference>
<feature type="region of interest" description="Disordered" evidence="1">
    <location>
        <begin position="273"/>
        <end position="299"/>
    </location>
</feature>
<dbReference type="PANTHER" id="PTHR10695">
    <property type="entry name" value="DEPHOSPHO-COA KINASE-RELATED"/>
    <property type="match status" value="1"/>
</dbReference>
<dbReference type="GO" id="GO:0004140">
    <property type="term" value="F:dephospho-CoA kinase activity"/>
    <property type="evidence" value="ECO:0007669"/>
    <property type="project" value="TreeGrafter"/>
</dbReference>
<dbReference type="AlphaFoldDB" id="A0A7S4HHX3"/>
<evidence type="ECO:0000256" key="1">
    <source>
        <dbReference type="SAM" id="MobiDB-lite"/>
    </source>
</evidence>
<dbReference type="NCBIfam" id="TIGR00125">
    <property type="entry name" value="cyt_tran_rel"/>
    <property type="match status" value="1"/>
</dbReference>
<gene>
    <name evidence="3" type="ORF">VSP0166_LOCUS652</name>
</gene>
<dbReference type="Pfam" id="PF01467">
    <property type="entry name" value="CTP_transf_like"/>
    <property type="match status" value="1"/>
</dbReference>
<organism evidence="3">
    <name type="scientific">Vannella robusta</name>
    <dbReference type="NCBI Taxonomy" id="1487602"/>
    <lineage>
        <taxon>Eukaryota</taxon>
        <taxon>Amoebozoa</taxon>
        <taxon>Discosea</taxon>
        <taxon>Flabellinia</taxon>
        <taxon>Vannellidae</taxon>
        <taxon>Vannella</taxon>
    </lineage>
</organism>
<accession>A0A7S4HHX3</accession>
<protein>
    <recommendedName>
        <fullName evidence="2">Cytidyltransferase-like domain-containing protein</fullName>
    </recommendedName>
</protein>
<evidence type="ECO:0000313" key="3">
    <source>
        <dbReference type="EMBL" id="CAE2199737.1"/>
    </source>
</evidence>
<dbReference type="PANTHER" id="PTHR10695:SF46">
    <property type="entry name" value="BIFUNCTIONAL COENZYME A SYNTHASE-RELATED"/>
    <property type="match status" value="1"/>
</dbReference>
<reference evidence="3" key="1">
    <citation type="submission" date="2021-01" db="EMBL/GenBank/DDBJ databases">
        <authorList>
            <person name="Corre E."/>
            <person name="Pelletier E."/>
            <person name="Niang G."/>
            <person name="Scheremetjew M."/>
            <person name="Finn R."/>
            <person name="Kale V."/>
            <person name="Holt S."/>
            <person name="Cochrane G."/>
            <person name="Meng A."/>
            <person name="Brown T."/>
            <person name="Cohen L."/>
        </authorList>
    </citation>
    <scope>NUCLEOTIDE SEQUENCE</scope>
    <source>
        <strain evidence="3">DIVA3 518/3/11/1/6</strain>
    </source>
</reference>
<dbReference type="GO" id="GO:0015937">
    <property type="term" value="P:coenzyme A biosynthetic process"/>
    <property type="evidence" value="ECO:0007669"/>
    <property type="project" value="TreeGrafter"/>
</dbReference>
<name>A0A7S4HHX3_9EUKA</name>
<dbReference type="EMBL" id="HBKP01000924">
    <property type="protein sequence ID" value="CAE2199737.1"/>
    <property type="molecule type" value="Transcribed_RNA"/>
</dbReference>
<evidence type="ECO:0000259" key="2">
    <source>
        <dbReference type="Pfam" id="PF01467"/>
    </source>
</evidence>
<proteinExistence type="predicted"/>
<dbReference type="Gene3D" id="3.40.50.620">
    <property type="entry name" value="HUPs"/>
    <property type="match status" value="1"/>
</dbReference>
<dbReference type="InterPro" id="IPR014729">
    <property type="entry name" value="Rossmann-like_a/b/a_fold"/>
</dbReference>
<sequence length="299" mass="33522">MSQAARVLVVLDNFIVNQKLVVSSFQTALSHLHSHSEEKIVYVLPTFFPFRHSDAILEYTAEVYQWFVNKNWQVNVRMLNHNDFSAVERLHITNTIASEKYLQDNKVNGKSITEKDAVQTEREEIFLSKAEKVLASSEATWETGAMGGTFDHIHAGHMLMLAAASQAVTKRLHVGVTGPEMLTKKNYADQLESIESRTSRVRQILSEQNPELELDVFTLHDPYGPTLTGDIDAMIVSEETRGFTEEKINGVRVQNNLSAMHILSVPLLSPPDGFAGADGPGKLSSTQLRRMQKEKNSKE</sequence>